<sequence length="429" mass="47611">MNNFKLLILSLVFFCSFSFSIVVINDFTPSQTLEQTKFVLYGQNGYSGYVNVNSSVGAHMYFIFYESEKRDTNAPVVLWLQGGPGCSDEGGMLGENGPQLLDNDGNIYNNPYNWNKNTALLYVDNPVGSGFSFVDKPNGYATTETTVANELYTLLSIFFEKFEKYTGNDLYIFGESYAGKYIPAIGSKIIKGGNKLNLKGIGIGDGLTDPINQIPSYSEYAYATGLIDLKQKKAIEVKQATAVESIKNGEYVTAADQLLDISSTIGKLSGLDVYDIINKSSPSETALRKFMNSPAIQKTFKVDMKWTDCSSAPANGLYADIARTIVPNVVTILNSGCKVILYNGQYDLMINLIGADTWIRKMNWKSSDEFCKAERSVWKVDNNVAGYVTNYKNLWQVVVRGAGHMVPYYVPKNSLDMLTRFIINQPFGE</sequence>
<dbReference type="PRINTS" id="PR00724">
    <property type="entry name" value="CRBOXYPTASEC"/>
</dbReference>
<dbReference type="Pfam" id="PF00450">
    <property type="entry name" value="Peptidase_S10"/>
    <property type="match status" value="1"/>
</dbReference>
<dbReference type="EMBL" id="JANTQA010000047">
    <property type="protein sequence ID" value="KAJ3432691.1"/>
    <property type="molecule type" value="Genomic_DNA"/>
</dbReference>
<organism evidence="8 9">
    <name type="scientific">Anaeramoeba flamelloides</name>
    <dbReference type="NCBI Taxonomy" id="1746091"/>
    <lineage>
        <taxon>Eukaryota</taxon>
        <taxon>Metamonada</taxon>
        <taxon>Anaeramoebidae</taxon>
        <taxon>Anaeramoeba</taxon>
    </lineage>
</organism>
<dbReference type="GO" id="GO:0006508">
    <property type="term" value="P:proteolysis"/>
    <property type="evidence" value="ECO:0007669"/>
    <property type="project" value="UniProtKB-KW"/>
</dbReference>
<dbReference type="Gene3D" id="3.40.50.1820">
    <property type="entry name" value="alpha/beta hydrolase"/>
    <property type="match status" value="1"/>
</dbReference>
<accession>A0AAV7YSC9</accession>
<dbReference type="Proteomes" id="UP001146793">
    <property type="component" value="Unassembled WGS sequence"/>
</dbReference>
<keyword evidence="6" id="KW-0325">Glycoprotein</keyword>
<gene>
    <name evidence="8" type="ORF">M0812_21634</name>
</gene>
<dbReference type="InterPro" id="IPR033124">
    <property type="entry name" value="Ser_caboxypep_his_AS"/>
</dbReference>
<keyword evidence="4 7" id="KW-0732">Signal</keyword>
<protein>
    <recommendedName>
        <fullName evidence="7">Carboxypeptidase</fullName>
        <ecNumber evidence="7">3.4.16.-</ecNumber>
    </recommendedName>
</protein>
<dbReference type="GO" id="GO:0004185">
    <property type="term" value="F:serine-type carboxypeptidase activity"/>
    <property type="evidence" value="ECO:0007669"/>
    <property type="project" value="UniProtKB-UniRule"/>
</dbReference>
<evidence type="ECO:0000256" key="7">
    <source>
        <dbReference type="RuleBase" id="RU361156"/>
    </source>
</evidence>
<evidence type="ECO:0000256" key="3">
    <source>
        <dbReference type="ARBA" id="ARBA00022670"/>
    </source>
</evidence>
<comment type="caution">
    <text evidence="8">The sequence shown here is derived from an EMBL/GenBank/DDBJ whole genome shotgun (WGS) entry which is preliminary data.</text>
</comment>
<feature type="chain" id="PRO_5043087326" description="Carboxypeptidase" evidence="7">
    <location>
        <begin position="21"/>
        <end position="429"/>
    </location>
</feature>
<keyword evidence="5 7" id="KW-0378">Hydrolase</keyword>
<dbReference type="InterPro" id="IPR018202">
    <property type="entry name" value="Ser_caboxypep_ser_AS"/>
</dbReference>
<name>A0AAV7YSC9_9EUKA</name>
<dbReference type="SUPFAM" id="SSF53474">
    <property type="entry name" value="alpha/beta-Hydrolases"/>
    <property type="match status" value="1"/>
</dbReference>
<dbReference type="PANTHER" id="PTHR11802:SF3">
    <property type="entry name" value="RETINOID-INDUCIBLE SERINE CARBOXYPEPTIDASE"/>
    <property type="match status" value="1"/>
</dbReference>
<evidence type="ECO:0000256" key="4">
    <source>
        <dbReference type="ARBA" id="ARBA00022729"/>
    </source>
</evidence>
<evidence type="ECO:0000256" key="2">
    <source>
        <dbReference type="ARBA" id="ARBA00022645"/>
    </source>
</evidence>
<feature type="signal peptide" evidence="7">
    <location>
        <begin position="1"/>
        <end position="20"/>
    </location>
</feature>
<evidence type="ECO:0000256" key="6">
    <source>
        <dbReference type="ARBA" id="ARBA00023180"/>
    </source>
</evidence>
<evidence type="ECO:0000313" key="8">
    <source>
        <dbReference type="EMBL" id="KAJ3432691.1"/>
    </source>
</evidence>
<dbReference type="InterPro" id="IPR029058">
    <property type="entry name" value="AB_hydrolase_fold"/>
</dbReference>
<keyword evidence="2 7" id="KW-0121">Carboxypeptidase</keyword>
<dbReference type="PROSITE" id="PS00131">
    <property type="entry name" value="CARBOXYPEPT_SER_SER"/>
    <property type="match status" value="1"/>
</dbReference>
<dbReference type="InterPro" id="IPR001563">
    <property type="entry name" value="Peptidase_S10"/>
</dbReference>
<dbReference type="EC" id="3.4.16.-" evidence="7"/>
<evidence type="ECO:0000256" key="5">
    <source>
        <dbReference type="ARBA" id="ARBA00022801"/>
    </source>
</evidence>
<proteinExistence type="inferred from homology"/>
<dbReference type="PANTHER" id="PTHR11802">
    <property type="entry name" value="SERINE PROTEASE FAMILY S10 SERINE CARBOXYPEPTIDASE"/>
    <property type="match status" value="1"/>
</dbReference>
<dbReference type="AlphaFoldDB" id="A0AAV7YSC9"/>
<reference evidence="8" key="1">
    <citation type="submission" date="2022-08" db="EMBL/GenBank/DDBJ databases">
        <title>Novel sulphate-reducing endosymbionts in the free-living metamonad Anaeramoeba.</title>
        <authorList>
            <person name="Jerlstrom-Hultqvist J."/>
            <person name="Cepicka I."/>
            <person name="Gallot-Lavallee L."/>
            <person name="Salas-Leiva D."/>
            <person name="Curtis B.A."/>
            <person name="Zahonova K."/>
            <person name="Pipaliya S."/>
            <person name="Dacks J."/>
            <person name="Roger A.J."/>
        </authorList>
    </citation>
    <scope>NUCLEOTIDE SEQUENCE</scope>
    <source>
        <strain evidence="8">Busselton2</strain>
    </source>
</reference>
<dbReference type="PROSITE" id="PS00560">
    <property type="entry name" value="CARBOXYPEPT_SER_HIS"/>
    <property type="match status" value="1"/>
</dbReference>
<keyword evidence="3 7" id="KW-0645">Protease</keyword>
<evidence type="ECO:0000256" key="1">
    <source>
        <dbReference type="ARBA" id="ARBA00009431"/>
    </source>
</evidence>
<comment type="similarity">
    <text evidence="1 7">Belongs to the peptidase S10 family.</text>
</comment>
<evidence type="ECO:0000313" key="9">
    <source>
        <dbReference type="Proteomes" id="UP001146793"/>
    </source>
</evidence>